<dbReference type="Pfam" id="PF24626">
    <property type="entry name" value="SH3_Tf2-1"/>
    <property type="match status" value="1"/>
</dbReference>
<evidence type="ECO:0000259" key="1">
    <source>
        <dbReference type="Pfam" id="PF24626"/>
    </source>
</evidence>
<dbReference type="InterPro" id="IPR056924">
    <property type="entry name" value="SH3_Tf2-1"/>
</dbReference>
<dbReference type="EMBL" id="CP133619">
    <property type="protein sequence ID" value="WMV41796.1"/>
    <property type="molecule type" value="Genomic_DNA"/>
</dbReference>
<dbReference type="Proteomes" id="UP001234989">
    <property type="component" value="Chromosome 8"/>
</dbReference>
<evidence type="ECO:0000313" key="3">
    <source>
        <dbReference type="Proteomes" id="UP001234989"/>
    </source>
</evidence>
<dbReference type="AlphaFoldDB" id="A0AAF0U9T9"/>
<reference evidence="2" key="1">
    <citation type="submission" date="2023-08" db="EMBL/GenBank/DDBJ databases">
        <title>A de novo genome assembly of Solanum verrucosum Schlechtendal, a Mexican diploid species geographically isolated from the other diploid A-genome species in potato relatives.</title>
        <authorList>
            <person name="Hosaka K."/>
        </authorList>
    </citation>
    <scope>NUCLEOTIDE SEQUENCE</scope>
    <source>
        <tissue evidence="2">Young leaves</tissue>
    </source>
</reference>
<name>A0AAF0U9T9_SOLVR</name>
<keyword evidence="3" id="KW-1185">Reference proteome</keyword>
<evidence type="ECO:0000313" key="2">
    <source>
        <dbReference type="EMBL" id="WMV41796.1"/>
    </source>
</evidence>
<dbReference type="PANTHER" id="PTHR46148:SF57">
    <property type="entry name" value="OS12G0499874 PROTEIN"/>
    <property type="match status" value="1"/>
</dbReference>
<organism evidence="2 3">
    <name type="scientific">Solanum verrucosum</name>
    <dbReference type="NCBI Taxonomy" id="315347"/>
    <lineage>
        <taxon>Eukaryota</taxon>
        <taxon>Viridiplantae</taxon>
        <taxon>Streptophyta</taxon>
        <taxon>Embryophyta</taxon>
        <taxon>Tracheophyta</taxon>
        <taxon>Spermatophyta</taxon>
        <taxon>Magnoliopsida</taxon>
        <taxon>eudicotyledons</taxon>
        <taxon>Gunneridae</taxon>
        <taxon>Pentapetalae</taxon>
        <taxon>asterids</taxon>
        <taxon>lamiids</taxon>
        <taxon>Solanales</taxon>
        <taxon>Solanaceae</taxon>
        <taxon>Solanoideae</taxon>
        <taxon>Solaneae</taxon>
        <taxon>Solanum</taxon>
    </lineage>
</organism>
<dbReference type="PANTHER" id="PTHR46148">
    <property type="entry name" value="CHROMO DOMAIN-CONTAINING PROTEIN"/>
    <property type="match status" value="1"/>
</dbReference>
<sequence length="142" mass="16399">MAPFEALFGRRCRSPIGWFEVGEVALIGPKMVHADMEKVWLIRERLKIVQSRQKSYVDDRNKDLEFDVHDWVTSKISTMKRVMRFGKRGKLSPHYVGPYQSLRRIGKVAYEFDLPNDLASVHLVFHVSLLKKCVGDPTSIVP</sequence>
<protein>
    <recommendedName>
        <fullName evidence="1">Tf2-1-like SH3-like domain-containing protein</fullName>
    </recommendedName>
</protein>
<feature type="domain" description="Tf2-1-like SH3-like" evidence="1">
    <location>
        <begin position="70"/>
        <end position="134"/>
    </location>
</feature>
<gene>
    <name evidence="2" type="ORF">MTR67_035181</name>
</gene>
<proteinExistence type="predicted"/>
<accession>A0AAF0U9T9</accession>